<dbReference type="OrthoDB" id="8952229at2"/>
<evidence type="ECO:0000313" key="10">
    <source>
        <dbReference type="Proteomes" id="UP000317036"/>
    </source>
</evidence>
<feature type="transmembrane region" description="Helical" evidence="7">
    <location>
        <begin position="307"/>
        <end position="326"/>
    </location>
</feature>
<feature type="transmembrane region" description="Helical" evidence="7">
    <location>
        <begin position="73"/>
        <end position="93"/>
    </location>
</feature>
<evidence type="ECO:0000256" key="3">
    <source>
        <dbReference type="ARBA" id="ARBA00022475"/>
    </source>
</evidence>
<dbReference type="CDD" id="cd17329">
    <property type="entry name" value="MFS_MdtH_MDR_like"/>
    <property type="match status" value="1"/>
</dbReference>
<feature type="transmembrane region" description="Helical" evidence="7">
    <location>
        <begin position="272"/>
        <end position="295"/>
    </location>
</feature>
<feature type="transmembrane region" description="Helical" evidence="7">
    <location>
        <begin position="105"/>
        <end position="132"/>
    </location>
</feature>
<dbReference type="PANTHER" id="PTHR43414">
    <property type="entry name" value="MULTIDRUG RESISTANCE PROTEIN MDTG"/>
    <property type="match status" value="1"/>
</dbReference>
<keyword evidence="4 7" id="KW-0812">Transmembrane</keyword>
<evidence type="ECO:0000259" key="8">
    <source>
        <dbReference type="PROSITE" id="PS50850"/>
    </source>
</evidence>
<proteinExistence type="predicted"/>
<keyword evidence="2" id="KW-0813">Transport</keyword>
<dbReference type="EMBL" id="VNJI01000050">
    <property type="protein sequence ID" value="TVY06676.1"/>
    <property type="molecule type" value="Genomic_DNA"/>
</dbReference>
<dbReference type="SUPFAM" id="SSF103473">
    <property type="entry name" value="MFS general substrate transporter"/>
    <property type="match status" value="1"/>
</dbReference>
<feature type="transmembrane region" description="Helical" evidence="7">
    <location>
        <begin position="38"/>
        <end position="61"/>
    </location>
</feature>
<accession>A0A559K3J1</accession>
<dbReference type="InterPro" id="IPR011701">
    <property type="entry name" value="MFS"/>
</dbReference>
<keyword evidence="10" id="KW-1185">Reference proteome</keyword>
<feature type="transmembrane region" description="Helical" evidence="7">
    <location>
        <begin position="332"/>
        <end position="355"/>
    </location>
</feature>
<evidence type="ECO:0000256" key="2">
    <source>
        <dbReference type="ARBA" id="ARBA00022448"/>
    </source>
</evidence>
<feature type="transmembrane region" description="Helical" evidence="7">
    <location>
        <begin position="166"/>
        <end position="185"/>
    </location>
</feature>
<evidence type="ECO:0000256" key="5">
    <source>
        <dbReference type="ARBA" id="ARBA00022989"/>
    </source>
</evidence>
<evidence type="ECO:0000256" key="7">
    <source>
        <dbReference type="SAM" id="Phobius"/>
    </source>
</evidence>
<feature type="transmembrane region" description="Helical" evidence="7">
    <location>
        <begin position="367"/>
        <end position="389"/>
    </location>
</feature>
<dbReference type="InterPro" id="IPR020846">
    <property type="entry name" value="MFS_dom"/>
</dbReference>
<dbReference type="GO" id="GO:0005886">
    <property type="term" value="C:plasma membrane"/>
    <property type="evidence" value="ECO:0007669"/>
    <property type="project" value="UniProtKB-SubCell"/>
</dbReference>
<dbReference type="Proteomes" id="UP000317036">
    <property type="component" value="Unassembled WGS sequence"/>
</dbReference>
<dbReference type="PANTHER" id="PTHR43414:SF1">
    <property type="entry name" value="PEPTIDE PERMEASE"/>
    <property type="match status" value="1"/>
</dbReference>
<name>A0A559K3J1_9BACL</name>
<evidence type="ECO:0000256" key="6">
    <source>
        <dbReference type="ARBA" id="ARBA00023136"/>
    </source>
</evidence>
<feature type="transmembrane region" description="Helical" evidence="7">
    <location>
        <begin position="191"/>
        <end position="212"/>
    </location>
</feature>
<dbReference type="Gene3D" id="1.20.1250.20">
    <property type="entry name" value="MFS general substrate transporter like domains"/>
    <property type="match status" value="1"/>
</dbReference>
<keyword evidence="6 7" id="KW-0472">Membrane</keyword>
<dbReference type="AlphaFoldDB" id="A0A559K3J1"/>
<keyword evidence="5 7" id="KW-1133">Transmembrane helix</keyword>
<evidence type="ECO:0000256" key="4">
    <source>
        <dbReference type="ARBA" id="ARBA00022692"/>
    </source>
</evidence>
<comment type="subcellular location">
    <subcellularLocation>
        <location evidence="1">Cell membrane</location>
        <topology evidence="1">Multi-pass membrane protein</topology>
    </subcellularLocation>
</comment>
<dbReference type="InterPro" id="IPR005829">
    <property type="entry name" value="Sugar_transporter_CS"/>
</dbReference>
<reference evidence="9 10" key="1">
    <citation type="submission" date="2019-07" db="EMBL/GenBank/DDBJ databases">
        <authorList>
            <person name="Kim J."/>
        </authorList>
    </citation>
    <scope>NUCLEOTIDE SEQUENCE [LARGE SCALE GENOMIC DNA]</scope>
    <source>
        <strain evidence="9 10">JC52</strain>
    </source>
</reference>
<organism evidence="9 10">
    <name type="scientific">Paenibacillus cremeus</name>
    <dbReference type="NCBI Taxonomy" id="2163881"/>
    <lineage>
        <taxon>Bacteria</taxon>
        <taxon>Bacillati</taxon>
        <taxon>Bacillota</taxon>
        <taxon>Bacilli</taxon>
        <taxon>Bacillales</taxon>
        <taxon>Paenibacillaceae</taxon>
        <taxon>Paenibacillus</taxon>
    </lineage>
</organism>
<comment type="caution">
    <text evidence="9">The sequence shown here is derived from an EMBL/GenBank/DDBJ whole genome shotgun (WGS) entry which is preliminary data.</text>
</comment>
<dbReference type="InterPro" id="IPR036259">
    <property type="entry name" value="MFS_trans_sf"/>
</dbReference>
<feature type="transmembrane region" description="Helical" evidence="7">
    <location>
        <begin position="242"/>
        <end position="260"/>
    </location>
</feature>
<feature type="domain" description="Major facilitator superfamily (MFS) profile" evidence="8">
    <location>
        <begin position="38"/>
        <end position="417"/>
    </location>
</feature>
<feature type="transmembrane region" description="Helical" evidence="7">
    <location>
        <begin position="395"/>
        <end position="413"/>
    </location>
</feature>
<sequence>MSILTGGRKHEEELTVLATLRNYGTSRLLPFLKNYHPIVHVLLVGTIMARAASSMSMPFLAIYLSRESHLSPLLIGAIVGLGSLAGTVGGFVGGALSDRLGRKRIMMIALFGWVVVFIGFGLAQAPLVFMLLNMLNGLCRSLYEPVSQALMADVTEKDKRLKVFSLRYIAINVGVAVGPLLGAYFGAFEAWLPFIITGFIYLLYTILLYMLLQKFGIQSIEGDQRSGITVGSAWKVIVNDRVFRLYTSGAIIGSIGYSQMTVTLSQYIEQSVAQGATLFALLMSLNAVTVVLFQAPLSRWSERREPIASIIAGNVMFALGDVGYAFSHNWTMFMISMFLFTLGEILNYPAANVLIDRLAPDGMRGTYFGAQSFSNLGHFMGPLIGGYILSKWGGSPLFSTLAVVTLFSSFFYFKGEQLHKIVQKTRTKTVN</sequence>
<protein>
    <submittedName>
        <fullName evidence="9">MFS transporter</fullName>
    </submittedName>
</protein>
<dbReference type="Pfam" id="PF07690">
    <property type="entry name" value="MFS_1"/>
    <property type="match status" value="1"/>
</dbReference>
<gene>
    <name evidence="9" type="ORF">FPZ49_27920</name>
</gene>
<evidence type="ECO:0000256" key="1">
    <source>
        <dbReference type="ARBA" id="ARBA00004651"/>
    </source>
</evidence>
<evidence type="ECO:0000313" key="9">
    <source>
        <dbReference type="EMBL" id="TVY06676.1"/>
    </source>
</evidence>
<dbReference type="PROSITE" id="PS00216">
    <property type="entry name" value="SUGAR_TRANSPORT_1"/>
    <property type="match status" value="1"/>
</dbReference>
<keyword evidence="3" id="KW-1003">Cell membrane</keyword>
<dbReference type="PROSITE" id="PS50850">
    <property type="entry name" value="MFS"/>
    <property type="match status" value="1"/>
</dbReference>
<dbReference type="GO" id="GO:0022857">
    <property type="term" value="F:transmembrane transporter activity"/>
    <property type="evidence" value="ECO:0007669"/>
    <property type="project" value="InterPro"/>
</dbReference>